<keyword evidence="3" id="KW-1185">Reference proteome</keyword>
<evidence type="ECO:0000313" key="2">
    <source>
        <dbReference type="EMBL" id="CCA76921.1"/>
    </source>
</evidence>
<dbReference type="InParanoid" id="G4U028"/>
<dbReference type="Proteomes" id="UP000007148">
    <property type="component" value="Unassembled WGS sequence"/>
</dbReference>
<dbReference type="AlphaFoldDB" id="G4U028"/>
<gene>
    <name evidence="2" type="ORF">PIIN_10904</name>
</gene>
<sequence>MSTEAIDRAVSFLTTPLSHMISPGTLSVLRRHLFASLVIIAGSSGSKSPLDDTFEIHLRLASSTPPPECIVGACEASGVDWSEWRFLLGGGMGLDLDVTIRHDAVTAGFSRAATPSLGRVTIWQESQPETKIDADDEDLFNEISDSQQSTSMLLYKRMDQGLTASEWLSLARTGSRPFMQSDSGHSPTSSILYRASSRHASPSSDPTILRNNAQTRHAAAQPTSLPRHLALTGGRNRPRSHSVTESDYSVASPMLYITSSQCASPSFGPVIVDD</sequence>
<evidence type="ECO:0000256" key="1">
    <source>
        <dbReference type="SAM" id="MobiDB-lite"/>
    </source>
</evidence>
<reference evidence="2 3" key="1">
    <citation type="journal article" date="2011" name="PLoS Pathog.">
        <title>Endophytic Life Strategies Decoded by Genome and Transcriptome Analyses of the Mutualistic Root Symbiont Piriformospora indica.</title>
        <authorList>
            <person name="Zuccaro A."/>
            <person name="Lahrmann U."/>
            <person name="Guldener U."/>
            <person name="Langen G."/>
            <person name="Pfiffi S."/>
            <person name="Biedenkopf D."/>
            <person name="Wong P."/>
            <person name="Samans B."/>
            <person name="Grimm C."/>
            <person name="Basiewicz M."/>
            <person name="Murat C."/>
            <person name="Martin F."/>
            <person name="Kogel K.H."/>
        </authorList>
    </citation>
    <scope>NUCLEOTIDE SEQUENCE [LARGE SCALE GENOMIC DNA]</scope>
    <source>
        <strain evidence="2 3">DSM 11827</strain>
    </source>
</reference>
<dbReference type="EMBL" id="CAFZ01001109">
    <property type="protein sequence ID" value="CCA76921.1"/>
    <property type="molecule type" value="Genomic_DNA"/>
</dbReference>
<proteinExistence type="predicted"/>
<accession>G4U028</accession>
<feature type="region of interest" description="Disordered" evidence="1">
    <location>
        <begin position="214"/>
        <end position="245"/>
    </location>
</feature>
<name>G4U028_SERID</name>
<evidence type="ECO:0000313" key="3">
    <source>
        <dbReference type="Proteomes" id="UP000007148"/>
    </source>
</evidence>
<dbReference type="OrthoDB" id="19928at2759"/>
<protein>
    <submittedName>
        <fullName evidence="2">Uncharacterized protein</fullName>
    </submittedName>
</protein>
<dbReference type="HOGENOM" id="CLU_1016047_0_0_1"/>
<organism evidence="2 3">
    <name type="scientific">Serendipita indica (strain DSM 11827)</name>
    <name type="common">Root endophyte fungus</name>
    <name type="synonym">Piriformospora indica</name>
    <dbReference type="NCBI Taxonomy" id="1109443"/>
    <lineage>
        <taxon>Eukaryota</taxon>
        <taxon>Fungi</taxon>
        <taxon>Dikarya</taxon>
        <taxon>Basidiomycota</taxon>
        <taxon>Agaricomycotina</taxon>
        <taxon>Agaricomycetes</taxon>
        <taxon>Sebacinales</taxon>
        <taxon>Serendipitaceae</taxon>
        <taxon>Serendipita</taxon>
    </lineage>
</organism>
<comment type="caution">
    <text evidence="2">The sequence shown here is derived from an EMBL/GenBank/DDBJ whole genome shotgun (WGS) entry which is preliminary data.</text>
</comment>